<dbReference type="EMBL" id="JANPWB010000011">
    <property type="protein sequence ID" value="KAJ1124339.1"/>
    <property type="molecule type" value="Genomic_DNA"/>
</dbReference>
<organism evidence="1 2">
    <name type="scientific">Pleurodeles waltl</name>
    <name type="common">Iberian ribbed newt</name>
    <dbReference type="NCBI Taxonomy" id="8319"/>
    <lineage>
        <taxon>Eukaryota</taxon>
        <taxon>Metazoa</taxon>
        <taxon>Chordata</taxon>
        <taxon>Craniata</taxon>
        <taxon>Vertebrata</taxon>
        <taxon>Euteleostomi</taxon>
        <taxon>Amphibia</taxon>
        <taxon>Batrachia</taxon>
        <taxon>Caudata</taxon>
        <taxon>Salamandroidea</taxon>
        <taxon>Salamandridae</taxon>
        <taxon>Pleurodelinae</taxon>
        <taxon>Pleurodeles</taxon>
    </lineage>
</organism>
<evidence type="ECO:0000313" key="2">
    <source>
        <dbReference type="Proteomes" id="UP001066276"/>
    </source>
</evidence>
<keyword evidence="2" id="KW-1185">Reference proteome</keyword>
<gene>
    <name evidence="1" type="ORF">NDU88_002800</name>
</gene>
<sequence length="67" mass="7575">MPDAQYVLLRYTPVNACYCGNYWQAIRGWYRCTRRCYLIGDLAGSRHLLWLSTGEEAKGPTNAGVAC</sequence>
<proteinExistence type="predicted"/>
<reference evidence="1" key="1">
    <citation type="journal article" date="2022" name="bioRxiv">
        <title>Sequencing and chromosome-scale assembly of the giantPleurodeles waltlgenome.</title>
        <authorList>
            <person name="Brown T."/>
            <person name="Elewa A."/>
            <person name="Iarovenko S."/>
            <person name="Subramanian E."/>
            <person name="Araus A.J."/>
            <person name="Petzold A."/>
            <person name="Susuki M."/>
            <person name="Suzuki K.-i.T."/>
            <person name="Hayashi T."/>
            <person name="Toyoda A."/>
            <person name="Oliveira C."/>
            <person name="Osipova E."/>
            <person name="Leigh N.D."/>
            <person name="Simon A."/>
            <person name="Yun M.H."/>
        </authorList>
    </citation>
    <scope>NUCLEOTIDE SEQUENCE</scope>
    <source>
        <strain evidence="1">20211129_DDA</strain>
        <tissue evidence="1">Liver</tissue>
    </source>
</reference>
<comment type="caution">
    <text evidence="1">The sequence shown here is derived from an EMBL/GenBank/DDBJ whole genome shotgun (WGS) entry which is preliminary data.</text>
</comment>
<dbReference type="AlphaFoldDB" id="A0AAV7PBX5"/>
<protein>
    <submittedName>
        <fullName evidence="1">Uncharacterized protein</fullName>
    </submittedName>
</protein>
<evidence type="ECO:0000313" key="1">
    <source>
        <dbReference type="EMBL" id="KAJ1124339.1"/>
    </source>
</evidence>
<name>A0AAV7PBX5_PLEWA</name>
<dbReference type="Proteomes" id="UP001066276">
    <property type="component" value="Chromosome 7"/>
</dbReference>
<accession>A0AAV7PBX5</accession>